<dbReference type="GO" id="GO:0005886">
    <property type="term" value="C:plasma membrane"/>
    <property type="evidence" value="ECO:0007669"/>
    <property type="project" value="UniProtKB-SubCell"/>
</dbReference>
<feature type="transmembrane region" description="Helical" evidence="7">
    <location>
        <begin position="377"/>
        <end position="401"/>
    </location>
</feature>
<keyword evidence="4 7" id="KW-0812">Transmembrane</keyword>
<dbReference type="EMBL" id="CU207211">
    <property type="protein sequence ID" value="CAL61639.2"/>
    <property type="molecule type" value="Genomic_DNA"/>
</dbReference>
<keyword evidence="10" id="KW-1185">Reference proteome</keyword>
<comment type="function">
    <text evidence="7">Part of the tripartite ATP-independent periplasmic (TRAP) transport system.</text>
</comment>
<dbReference type="PIRSF" id="PIRSF006066">
    <property type="entry name" value="HI0050"/>
    <property type="match status" value="1"/>
</dbReference>
<dbReference type="GO" id="GO:0022857">
    <property type="term" value="F:transmembrane transporter activity"/>
    <property type="evidence" value="ECO:0007669"/>
    <property type="project" value="UniProtKB-UniRule"/>
</dbReference>
<accession>A4G552</accession>
<protein>
    <recommendedName>
        <fullName evidence="7">TRAP transporter large permease protein</fullName>
    </recommendedName>
</protein>
<name>A4G552_HERAR</name>
<dbReference type="InterPro" id="IPR004681">
    <property type="entry name" value="TRAP_DctM"/>
</dbReference>
<evidence type="ECO:0000259" key="8">
    <source>
        <dbReference type="Pfam" id="PF06808"/>
    </source>
</evidence>
<keyword evidence="2" id="KW-1003">Cell membrane</keyword>
<comment type="subcellular location">
    <subcellularLocation>
        <location evidence="1 7">Cell inner membrane</location>
        <topology evidence="1 7">Multi-pass membrane protein</topology>
    </subcellularLocation>
</comment>
<dbReference type="KEGG" id="har:HEAR1468"/>
<feature type="transmembrane region" description="Helical" evidence="7">
    <location>
        <begin position="176"/>
        <end position="196"/>
    </location>
</feature>
<dbReference type="PANTHER" id="PTHR33362:SF5">
    <property type="entry name" value="C4-DICARBOXYLATE TRAP TRANSPORTER LARGE PERMEASE PROTEIN DCTM"/>
    <property type="match status" value="1"/>
</dbReference>
<feature type="transmembrane region" description="Helical" evidence="7">
    <location>
        <begin position="297"/>
        <end position="316"/>
    </location>
</feature>
<evidence type="ECO:0000256" key="1">
    <source>
        <dbReference type="ARBA" id="ARBA00004429"/>
    </source>
</evidence>
<feature type="transmembrane region" description="Helical" evidence="7">
    <location>
        <begin position="237"/>
        <end position="255"/>
    </location>
</feature>
<feature type="transmembrane region" description="Helical" evidence="7">
    <location>
        <begin position="261"/>
        <end position="277"/>
    </location>
</feature>
<organism evidence="9 10">
    <name type="scientific">Herminiimonas arsenicoxydans</name>
    <dbReference type="NCBI Taxonomy" id="204773"/>
    <lineage>
        <taxon>Bacteria</taxon>
        <taxon>Pseudomonadati</taxon>
        <taxon>Pseudomonadota</taxon>
        <taxon>Betaproteobacteria</taxon>
        <taxon>Burkholderiales</taxon>
        <taxon>Oxalobacteraceae</taxon>
        <taxon>Herminiimonas</taxon>
    </lineage>
</organism>
<proteinExistence type="inferred from homology"/>
<dbReference type="PANTHER" id="PTHR33362">
    <property type="entry name" value="SIALIC ACID TRAP TRANSPORTER PERMEASE PROTEIN SIAT-RELATED"/>
    <property type="match status" value="1"/>
</dbReference>
<feature type="transmembrane region" description="Helical" evidence="7">
    <location>
        <begin position="101"/>
        <end position="128"/>
    </location>
</feature>
<evidence type="ECO:0000256" key="3">
    <source>
        <dbReference type="ARBA" id="ARBA00022519"/>
    </source>
</evidence>
<comment type="similarity">
    <text evidence="7">Belongs to the TRAP transporter large permease family.</text>
</comment>
<gene>
    <name evidence="9" type="ordered locus">HEAR1468</name>
</gene>
<feature type="transmembrane region" description="Helical" evidence="7">
    <location>
        <begin position="6"/>
        <end position="39"/>
    </location>
</feature>
<evidence type="ECO:0000313" key="10">
    <source>
        <dbReference type="Proteomes" id="UP000006697"/>
    </source>
</evidence>
<feature type="transmembrane region" description="Helical" evidence="7">
    <location>
        <begin position="140"/>
        <end position="164"/>
    </location>
</feature>
<keyword evidence="5 7" id="KW-1133">Transmembrane helix</keyword>
<dbReference type="STRING" id="204773.HEAR1468"/>
<dbReference type="Proteomes" id="UP000006697">
    <property type="component" value="Chromosome"/>
</dbReference>
<dbReference type="InterPro" id="IPR010656">
    <property type="entry name" value="DctM"/>
</dbReference>
<dbReference type="HOGENOM" id="CLU_019824_4_0_4"/>
<reference evidence="9 10" key="1">
    <citation type="journal article" date="2007" name="PLoS Genet.">
        <title>A tale of two oxidation states: bacterial colonization of arsenic-rich environments.</title>
        <authorList>
            <person name="Muller D."/>
            <person name="Medigue C."/>
            <person name="Koechler S."/>
            <person name="Barbe V."/>
            <person name="Barakat M."/>
            <person name="Talla E."/>
            <person name="Bonnefoy V."/>
            <person name="Krin E."/>
            <person name="Arsene-Ploetze F."/>
            <person name="Carapito C."/>
            <person name="Chandler M."/>
            <person name="Cournoyer B."/>
            <person name="Cruveiller S."/>
            <person name="Dossat C."/>
            <person name="Duval S."/>
            <person name="Heymann M."/>
            <person name="Leize E."/>
            <person name="Lieutaud A."/>
            <person name="Lievremont D."/>
            <person name="Makita Y."/>
            <person name="Mangenot S."/>
            <person name="Nitschke W."/>
            <person name="Ortet P."/>
            <person name="Perdrial N."/>
            <person name="Schoepp B."/>
            <person name="Siguier N."/>
            <person name="Simeonova D.D."/>
            <person name="Rouy Z."/>
            <person name="Segurens B."/>
            <person name="Turlin E."/>
            <person name="Vallenet D."/>
            <person name="Van Dorsselaer A."/>
            <person name="Weiss S."/>
            <person name="Weissenbach J."/>
            <person name="Lett M.C."/>
            <person name="Danchin A."/>
            <person name="Bertin P.N."/>
        </authorList>
    </citation>
    <scope>NUCLEOTIDE SEQUENCE [LARGE SCALE GENOMIC DNA]</scope>
    <source>
        <strain evidence="10">ULPAs1</strain>
    </source>
</reference>
<evidence type="ECO:0000256" key="2">
    <source>
        <dbReference type="ARBA" id="ARBA00022475"/>
    </source>
</evidence>
<dbReference type="Pfam" id="PF06808">
    <property type="entry name" value="DctM"/>
    <property type="match status" value="1"/>
</dbReference>
<dbReference type="eggNOG" id="COG1593">
    <property type="taxonomic scope" value="Bacteria"/>
</dbReference>
<feature type="transmembrane region" description="Helical" evidence="7">
    <location>
        <begin position="59"/>
        <end position="81"/>
    </location>
</feature>
<dbReference type="NCBIfam" id="TIGR00786">
    <property type="entry name" value="dctM"/>
    <property type="match status" value="1"/>
</dbReference>
<dbReference type="AlphaFoldDB" id="A4G552"/>
<feature type="domain" description="TRAP C4-dicarboxylate transport system permease DctM subunit" evidence="8">
    <location>
        <begin position="12"/>
        <end position="438"/>
    </location>
</feature>
<evidence type="ECO:0000256" key="7">
    <source>
        <dbReference type="RuleBase" id="RU369079"/>
    </source>
</evidence>
<sequence length="448" mass="48595">MGTLELGLLYLGVTLVLLFSGMPIAFALGASALGFMYFFMPPMNLEMLAETLYGELDNFTLLTIPLFIIMGAAIGKTRAAVDLYESAYRWMHKMPGSLGVANVIGCTVFAALCGSSPATCAAIGGMGIPEMRKRGYSDALATGLIAAGGTLGILIPPSITLIIYGLITEQSIGKLFLAGIIPGLLLAFCFAAYVVYRASKDIRLANEALAAGIDQVHTAPVVESYSWRERFEVLPRLLPFVILIAIIMYAMYGGIGTPSEIAGIGAFGAMLLVVLVYKCYRWMDVRAIFLGTAKESCMIMMIIAMAFLFTYVMSYLRITQSAAEWLAALEMSKWAYLFWVNILLLVLGCFLPPVAIILMVTPVILPGIIANGFDPIWFGIVLTINMELGLITPPVGLNLFVIKGISPDIKNREILRGVVPFIWIMIAFIALLAVFPEIVTYLPNKVGT</sequence>
<evidence type="ECO:0000256" key="6">
    <source>
        <dbReference type="ARBA" id="ARBA00023136"/>
    </source>
</evidence>
<feature type="transmembrane region" description="Helical" evidence="7">
    <location>
        <begin position="336"/>
        <end position="365"/>
    </location>
</feature>
<dbReference type="OrthoDB" id="9796052at2"/>
<keyword evidence="3 7" id="KW-0997">Cell inner membrane</keyword>
<evidence type="ECO:0000256" key="5">
    <source>
        <dbReference type="ARBA" id="ARBA00022989"/>
    </source>
</evidence>
<evidence type="ECO:0000313" key="9">
    <source>
        <dbReference type="EMBL" id="CAL61639.2"/>
    </source>
</evidence>
<evidence type="ECO:0000256" key="4">
    <source>
        <dbReference type="ARBA" id="ARBA00022692"/>
    </source>
</evidence>
<feature type="transmembrane region" description="Helical" evidence="7">
    <location>
        <begin position="421"/>
        <end position="442"/>
    </location>
</feature>
<comment type="subunit">
    <text evidence="7">The complex comprises the extracytoplasmic solute receptor protein and the two transmembrane proteins.</text>
</comment>
<keyword evidence="6 7" id="KW-0472">Membrane</keyword>
<keyword evidence="7" id="KW-0813">Transport</keyword>